<dbReference type="GO" id="GO:0005304">
    <property type="term" value="F:L-valine transmembrane transporter activity"/>
    <property type="evidence" value="ECO:0007669"/>
    <property type="project" value="TreeGrafter"/>
</dbReference>
<dbReference type="Gene3D" id="3.40.50.300">
    <property type="entry name" value="P-loop containing nucleotide triphosphate hydrolases"/>
    <property type="match status" value="1"/>
</dbReference>
<dbReference type="AlphaFoldDB" id="A0A1B2I870"/>
<dbReference type="PROSITE" id="PS50893">
    <property type="entry name" value="ABC_TRANSPORTER_2"/>
    <property type="match status" value="1"/>
</dbReference>
<dbReference type="FunFam" id="3.40.50.300:FF:000421">
    <property type="entry name" value="Branched-chain amino acid ABC transporter ATP-binding protein"/>
    <property type="match status" value="1"/>
</dbReference>
<dbReference type="InterPro" id="IPR027417">
    <property type="entry name" value="P-loop_NTPase"/>
</dbReference>
<evidence type="ECO:0000259" key="4">
    <source>
        <dbReference type="PROSITE" id="PS50893"/>
    </source>
</evidence>
<dbReference type="PANTHER" id="PTHR45772:SF7">
    <property type="entry name" value="AMINO ACID ABC TRANSPORTER ATP-BINDING PROTEIN"/>
    <property type="match status" value="1"/>
</dbReference>
<dbReference type="GeneID" id="83059015"/>
<dbReference type="KEGG" id="cpor:BED41_14290"/>
<evidence type="ECO:0000256" key="2">
    <source>
        <dbReference type="ARBA" id="ARBA00022741"/>
    </source>
</evidence>
<evidence type="ECO:0000313" key="5">
    <source>
        <dbReference type="EMBL" id="ANZ46165.1"/>
    </source>
</evidence>
<dbReference type="GO" id="GO:1903806">
    <property type="term" value="P:L-isoleucine import across plasma membrane"/>
    <property type="evidence" value="ECO:0007669"/>
    <property type="project" value="TreeGrafter"/>
</dbReference>
<keyword evidence="1" id="KW-0813">Transport</keyword>
<dbReference type="GO" id="GO:0005524">
    <property type="term" value="F:ATP binding"/>
    <property type="evidence" value="ECO:0007669"/>
    <property type="project" value="UniProtKB-KW"/>
</dbReference>
<dbReference type="Pfam" id="PF12399">
    <property type="entry name" value="BCA_ABC_TP_C"/>
    <property type="match status" value="1"/>
</dbReference>
<dbReference type="Proteomes" id="UP000093044">
    <property type="component" value="Chromosome"/>
</dbReference>
<sequence length="256" mass="28737">MDKEILRLEKVNKSFGGVHAVKDISMTIAKGELTAIIGPNGAGKTTIFNLISGVYKVSSGDIFFNSKSLLRFRPDQIVGMGISRTFQNLRLFNDASVLENVMTAMQQQQKYSFFEAVSHLGRWKNKEKATKERSMELLDRVGLADRYMQEAGTLPYGLQRRLEMARAIALEPELLLLDEPAAGMNAEEIEQLNQLILKIHSDFNLTILLIEHHMELVMKICPHIICVNFGAKIAEGTPNEIQNNKDVLVAYLGEDD</sequence>
<dbReference type="GO" id="GO:0015808">
    <property type="term" value="P:L-alanine transport"/>
    <property type="evidence" value="ECO:0007669"/>
    <property type="project" value="TreeGrafter"/>
</dbReference>
<accession>A0A1B2I870</accession>
<dbReference type="InterPro" id="IPR032823">
    <property type="entry name" value="BCA_ABC_TP_C"/>
</dbReference>
<reference evidence="5" key="1">
    <citation type="submission" date="2016-08" db="EMBL/GenBank/DDBJ databases">
        <title>Complete genome of Cloacibacillus porcorum.</title>
        <authorList>
            <person name="Looft T."/>
            <person name="Bayles D.O."/>
            <person name="Alt D.P."/>
        </authorList>
    </citation>
    <scope>NUCLEOTIDE SEQUENCE [LARGE SCALE GENOMIC DNA]</scope>
    <source>
        <strain evidence="5">CL-84</strain>
    </source>
</reference>
<name>A0A1B2I870_9BACT</name>
<dbReference type="OrthoDB" id="9805514at2"/>
<evidence type="ECO:0000256" key="1">
    <source>
        <dbReference type="ARBA" id="ARBA00022448"/>
    </source>
</evidence>
<dbReference type="GO" id="GO:0016887">
    <property type="term" value="F:ATP hydrolysis activity"/>
    <property type="evidence" value="ECO:0007669"/>
    <property type="project" value="InterPro"/>
</dbReference>
<proteinExistence type="predicted"/>
<keyword evidence="2" id="KW-0547">Nucleotide-binding</keyword>
<keyword evidence="3 5" id="KW-0067">ATP-binding</keyword>
<dbReference type="InterPro" id="IPR003593">
    <property type="entry name" value="AAA+_ATPase"/>
</dbReference>
<dbReference type="RefSeq" id="WP_066747803.1">
    <property type="nucleotide sequence ID" value="NZ_CP016757.1"/>
</dbReference>
<dbReference type="SMART" id="SM00382">
    <property type="entry name" value="AAA"/>
    <property type="match status" value="1"/>
</dbReference>
<dbReference type="Pfam" id="PF00005">
    <property type="entry name" value="ABC_tran"/>
    <property type="match status" value="1"/>
</dbReference>
<dbReference type="STRING" id="1197717.BED41_14290"/>
<organism evidence="5 6">
    <name type="scientific">Cloacibacillus porcorum</name>
    <dbReference type="NCBI Taxonomy" id="1197717"/>
    <lineage>
        <taxon>Bacteria</taxon>
        <taxon>Thermotogati</taxon>
        <taxon>Synergistota</taxon>
        <taxon>Synergistia</taxon>
        <taxon>Synergistales</taxon>
        <taxon>Synergistaceae</taxon>
        <taxon>Cloacibacillus</taxon>
    </lineage>
</organism>
<evidence type="ECO:0000256" key="3">
    <source>
        <dbReference type="ARBA" id="ARBA00022840"/>
    </source>
</evidence>
<dbReference type="PANTHER" id="PTHR45772">
    <property type="entry name" value="CONSERVED COMPONENT OF ABC TRANSPORTER FOR NATURAL AMINO ACIDS-RELATED"/>
    <property type="match status" value="1"/>
</dbReference>
<gene>
    <name evidence="5" type="primary">livG</name>
    <name evidence="5" type="ORF">BED41_14290</name>
</gene>
<dbReference type="GO" id="GO:0005886">
    <property type="term" value="C:plasma membrane"/>
    <property type="evidence" value="ECO:0007669"/>
    <property type="project" value="TreeGrafter"/>
</dbReference>
<dbReference type="SUPFAM" id="SSF52540">
    <property type="entry name" value="P-loop containing nucleoside triphosphate hydrolases"/>
    <property type="match status" value="1"/>
</dbReference>
<protein>
    <submittedName>
        <fullName evidence="5">High-affinity branched-chain amino acid ABC transporter ATP-binding protein LivG</fullName>
    </submittedName>
</protein>
<dbReference type="CDD" id="cd03219">
    <property type="entry name" value="ABC_Mj1267_LivG_branched"/>
    <property type="match status" value="1"/>
</dbReference>
<dbReference type="EMBL" id="CP016757">
    <property type="protein sequence ID" value="ANZ46165.1"/>
    <property type="molecule type" value="Genomic_DNA"/>
</dbReference>
<dbReference type="GO" id="GO:0042941">
    <property type="term" value="P:D-alanine transmembrane transport"/>
    <property type="evidence" value="ECO:0007669"/>
    <property type="project" value="TreeGrafter"/>
</dbReference>
<dbReference type="InterPro" id="IPR051120">
    <property type="entry name" value="ABC_AA/LPS_Transport"/>
</dbReference>
<dbReference type="GO" id="GO:1903805">
    <property type="term" value="P:L-valine import across plasma membrane"/>
    <property type="evidence" value="ECO:0007669"/>
    <property type="project" value="TreeGrafter"/>
</dbReference>
<feature type="domain" description="ABC transporter" evidence="4">
    <location>
        <begin position="6"/>
        <end position="254"/>
    </location>
</feature>
<dbReference type="GO" id="GO:0015192">
    <property type="term" value="F:L-phenylalanine transmembrane transporter activity"/>
    <property type="evidence" value="ECO:0007669"/>
    <property type="project" value="TreeGrafter"/>
</dbReference>
<dbReference type="InterPro" id="IPR003439">
    <property type="entry name" value="ABC_transporter-like_ATP-bd"/>
</dbReference>
<dbReference type="GO" id="GO:0015188">
    <property type="term" value="F:L-isoleucine transmembrane transporter activity"/>
    <property type="evidence" value="ECO:0007669"/>
    <property type="project" value="TreeGrafter"/>
</dbReference>
<keyword evidence="6" id="KW-1185">Reference proteome</keyword>
<evidence type="ECO:0000313" key="6">
    <source>
        <dbReference type="Proteomes" id="UP000093044"/>
    </source>
</evidence>